<dbReference type="SUPFAM" id="SSF56281">
    <property type="entry name" value="Metallo-hydrolase/oxidoreductase"/>
    <property type="match status" value="1"/>
</dbReference>
<name>A0A1E7FHI4_9STRA</name>
<evidence type="ECO:0000313" key="4">
    <source>
        <dbReference type="Proteomes" id="UP000095751"/>
    </source>
</evidence>
<reference evidence="3 4" key="1">
    <citation type="submission" date="2016-09" db="EMBL/GenBank/DDBJ databases">
        <title>Extensive genetic diversity and differential bi-allelic expression allows diatom success in the polar Southern Ocean.</title>
        <authorList>
            <consortium name="DOE Joint Genome Institute"/>
            <person name="Mock T."/>
            <person name="Otillar R.P."/>
            <person name="Strauss J."/>
            <person name="Dupont C."/>
            <person name="Frickenhaus S."/>
            <person name="Maumus F."/>
            <person name="Mcmullan M."/>
            <person name="Sanges R."/>
            <person name="Schmutz J."/>
            <person name="Toseland A."/>
            <person name="Valas R."/>
            <person name="Veluchamy A."/>
            <person name="Ward B.J."/>
            <person name="Allen A."/>
            <person name="Barry K."/>
            <person name="Falciatore A."/>
            <person name="Ferrante M."/>
            <person name="Fortunato A.E."/>
            <person name="Gloeckner G."/>
            <person name="Gruber A."/>
            <person name="Hipkin R."/>
            <person name="Janech M."/>
            <person name="Kroth P."/>
            <person name="Leese F."/>
            <person name="Lindquist E."/>
            <person name="Lyon B.R."/>
            <person name="Martin J."/>
            <person name="Mayer C."/>
            <person name="Parker M."/>
            <person name="Quesneville H."/>
            <person name="Raymond J."/>
            <person name="Uhlig C."/>
            <person name="Valentin K.U."/>
            <person name="Worden A.Z."/>
            <person name="Armbrust E.V."/>
            <person name="Bowler C."/>
            <person name="Green B."/>
            <person name="Moulton V."/>
            <person name="Van Oosterhout C."/>
            <person name="Grigoriev I."/>
        </authorList>
    </citation>
    <scope>NUCLEOTIDE SEQUENCE [LARGE SCALE GENOMIC DNA]</scope>
    <source>
        <strain evidence="3 4">CCMP1102</strain>
    </source>
</reference>
<dbReference type="EMBL" id="KV784402">
    <property type="protein sequence ID" value="OEU06712.1"/>
    <property type="molecule type" value="Genomic_DNA"/>
</dbReference>
<dbReference type="AlphaFoldDB" id="A0A1E7FHI4"/>
<evidence type="ECO:0000313" key="2">
    <source>
        <dbReference type="EMBL" id="OEU06712.1"/>
    </source>
</evidence>
<gene>
    <name evidence="3" type="ORF">FRACYDRAFT_268751</name>
    <name evidence="2" type="ORF">FRACYDRAFT_272604</name>
</gene>
<evidence type="ECO:0000313" key="3">
    <source>
        <dbReference type="EMBL" id="OEU17584.1"/>
    </source>
</evidence>
<dbReference type="PANTHER" id="PTHR46504">
    <property type="entry name" value="TRNASE Z TRZ1"/>
    <property type="match status" value="1"/>
</dbReference>
<evidence type="ECO:0008006" key="5">
    <source>
        <dbReference type="Google" id="ProtNLM"/>
    </source>
</evidence>
<accession>A0A1E7FHI4</accession>
<protein>
    <recommendedName>
        <fullName evidence="5">Metallo-beta-lactamase domain-containing protein</fullName>
    </recommendedName>
</protein>
<evidence type="ECO:0000256" key="1">
    <source>
        <dbReference type="SAM" id="MobiDB-lite"/>
    </source>
</evidence>
<dbReference type="InterPro" id="IPR036866">
    <property type="entry name" value="RibonucZ/Hydroxyglut_hydro"/>
</dbReference>
<dbReference type="KEGG" id="fcy:FRACYDRAFT_268751"/>
<dbReference type="KEGG" id="fcy:FRACYDRAFT_272604"/>
<dbReference type="Proteomes" id="UP000095751">
    <property type="component" value="Unassembled WGS sequence"/>
</dbReference>
<dbReference type="EMBL" id="KV784357">
    <property type="protein sequence ID" value="OEU17584.1"/>
    <property type="molecule type" value="Genomic_DNA"/>
</dbReference>
<organism evidence="3 4">
    <name type="scientific">Fragilariopsis cylindrus CCMP1102</name>
    <dbReference type="NCBI Taxonomy" id="635003"/>
    <lineage>
        <taxon>Eukaryota</taxon>
        <taxon>Sar</taxon>
        <taxon>Stramenopiles</taxon>
        <taxon>Ochrophyta</taxon>
        <taxon>Bacillariophyta</taxon>
        <taxon>Bacillariophyceae</taxon>
        <taxon>Bacillariophycidae</taxon>
        <taxon>Bacillariales</taxon>
        <taxon>Bacillariaceae</taxon>
        <taxon>Fragilariopsis</taxon>
    </lineage>
</organism>
<feature type="compositionally biased region" description="Acidic residues" evidence="1">
    <location>
        <begin position="1"/>
        <end position="11"/>
    </location>
</feature>
<keyword evidence="4" id="KW-1185">Reference proteome</keyword>
<feature type="compositionally biased region" description="Basic and acidic residues" evidence="1">
    <location>
        <begin position="12"/>
        <end position="23"/>
    </location>
</feature>
<dbReference type="PANTHER" id="PTHR46504:SF2">
    <property type="entry name" value="TRNASE Z TRZ1"/>
    <property type="match status" value="1"/>
</dbReference>
<proteinExistence type="predicted"/>
<dbReference type="OrthoDB" id="43820at2759"/>
<feature type="region of interest" description="Disordered" evidence="1">
    <location>
        <begin position="1"/>
        <end position="23"/>
    </location>
</feature>
<dbReference type="Gene3D" id="3.60.15.10">
    <property type="entry name" value="Ribonuclease Z/Hydroxyacylglutathione hydrolase-like"/>
    <property type="match status" value="1"/>
</dbReference>
<sequence length="227" mass="26331">MNDCCLSEEADDSQKEGTNEKTKGECDLRPLRADEDITFSQGGTKFRIRTLNMVHRVPCLGYSIFKLRSCLKDEYKELPSKEIGQLRKNGVVITTVEEEPFLCFMGDTTAKVFMDYPEILNQHSTVIVECSFIDAKSRDKADTSKHVHWDDLQPHIASHPSTMFVLIHFSLKYSSLSLRQFFQDHQRIYDNIHPMLIEDEIEKQWRKSGGEDNDCPRCKCRICKDEK</sequence>